<dbReference type="GeneID" id="19883115"/>
<dbReference type="AlphaFoldDB" id="J5K231"/>
<keyword evidence="3" id="KW-1185">Reference proteome</keyword>
<dbReference type="RefSeq" id="XP_008593422.1">
    <property type="nucleotide sequence ID" value="XM_008595200.1"/>
</dbReference>
<organism evidence="2 3">
    <name type="scientific">Beauveria bassiana (strain ARSEF 2860)</name>
    <name type="common">White muscardine disease fungus</name>
    <name type="synonym">Tritirachium shiotae</name>
    <dbReference type="NCBI Taxonomy" id="655819"/>
    <lineage>
        <taxon>Eukaryota</taxon>
        <taxon>Fungi</taxon>
        <taxon>Dikarya</taxon>
        <taxon>Ascomycota</taxon>
        <taxon>Pezizomycotina</taxon>
        <taxon>Sordariomycetes</taxon>
        <taxon>Hypocreomycetidae</taxon>
        <taxon>Hypocreales</taxon>
        <taxon>Cordycipitaceae</taxon>
        <taxon>Beauveria</taxon>
    </lineage>
</organism>
<sequence length="82" mass="8620">MACARPMVRFTFFPVAAILASSIAGGSVIVIILAIAVISAIAVVAHCLYCDNLPHIIQGTSDLERLHVTTQIMLVRSNADGA</sequence>
<keyword evidence="1" id="KW-0472">Membrane</keyword>
<accession>J5K231</accession>
<evidence type="ECO:0000313" key="2">
    <source>
        <dbReference type="EMBL" id="EJP70473.1"/>
    </source>
</evidence>
<evidence type="ECO:0000256" key="1">
    <source>
        <dbReference type="SAM" id="Phobius"/>
    </source>
</evidence>
<name>J5K231_BEAB2</name>
<dbReference type="EMBL" id="JH725150">
    <property type="protein sequence ID" value="EJP70473.1"/>
    <property type="molecule type" value="Genomic_DNA"/>
</dbReference>
<keyword evidence="1" id="KW-0812">Transmembrane</keyword>
<proteinExistence type="predicted"/>
<keyword evidence="1" id="KW-1133">Transmembrane helix</keyword>
<evidence type="ECO:0000313" key="3">
    <source>
        <dbReference type="Proteomes" id="UP000002762"/>
    </source>
</evidence>
<protein>
    <submittedName>
        <fullName evidence="2">Uncharacterized protein</fullName>
    </submittedName>
</protein>
<dbReference type="HOGENOM" id="CLU_2557936_0_0_1"/>
<gene>
    <name evidence="2" type="ORF">BBA_00103</name>
</gene>
<dbReference type="InParanoid" id="J5K231"/>
<dbReference type="Proteomes" id="UP000002762">
    <property type="component" value="Unassembled WGS sequence"/>
</dbReference>
<feature type="transmembrane region" description="Helical" evidence="1">
    <location>
        <begin position="12"/>
        <end position="45"/>
    </location>
</feature>
<reference evidence="2 3" key="1">
    <citation type="journal article" date="2012" name="Sci. Rep.">
        <title>Genomic perspectives on the evolution of fungal entomopathogenicity in Beauveria bassiana.</title>
        <authorList>
            <person name="Xiao G."/>
            <person name="Ying S.H."/>
            <person name="Zheng P."/>
            <person name="Wang Z.L."/>
            <person name="Zhang S."/>
            <person name="Xie X.Q."/>
            <person name="Shang Y."/>
            <person name="St Leger R.J."/>
            <person name="Zhao G.P."/>
            <person name="Wang C."/>
            <person name="Feng M.G."/>
        </authorList>
    </citation>
    <scope>NUCLEOTIDE SEQUENCE [LARGE SCALE GENOMIC DNA]</scope>
    <source>
        <strain evidence="2 3">ARSEF 2860</strain>
    </source>
</reference>